<keyword evidence="2" id="KW-0808">Transferase</keyword>
<dbReference type="PANTHER" id="PTHR43095">
    <property type="entry name" value="SUGAR KINASE"/>
    <property type="match status" value="1"/>
</dbReference>
<dbReference type="CDD" id="cd07809">
    <property type="entry name" value="ASKHA_NBD_FGGY_BaXK-like"/>
    <property type="match status" value="1"/>
</dbReference>
<dbReference type="InterPro" id="IPR043129">
    <property type="entry name" value="ATPase_NBD"/>
</dbReference>
<evidence type="ECO:0000259" key="4">
    <source>
        <dbReference type="Pfam" id="PF00370"/>
    </source>
</evidence>
<dbReference type="GO" id="GO:0016301">
    <property type="term" value="F:kinase activity"/>
    <property type="evidence" value="ECO:0007669"/>
    <property type="project" value="UniProtKB-KW"/>
</dbReference>
<dbReference type="InterPro" id="IPR018485">
    <property type="entry name" value="FGGY_C"/>
</dbReference>
<dbReference type="Pfam" id="PF02782">
    <property type="entry name" value="FGGY_C"/>
    <property type="match status" value="1"/>
</dbReference>
<dbReference type="PANTHER" id="PTHR43095:SF5">
    <property type="entry name" value="XYLULOSE KINASE"/>
    <property type="match status" value="1"/>
</dbReference>
<dbReference type="InterPro" id="IPR050406">
    <property type="entry name" value="FGGY_Carb_Kinase"/>
</dbReference>
<proteinExistence type="inferred from homology"/>
<dbReference type="Proteomes" id="UP000295188">
    <property type="component" value="Unassembled WGS sequence"/>
</dbReference>
<dbReference type="SUPFAM" id="SSF53067">
    <property type="entry name" value="Actin-like ATPase domain"/>
    <property type="match status" value="2"/>
</dbReference>
<gene>
    <name evidence="6" type="ORF">EDC37_1022</name>
</gene>
<organism evidence="6 7">
    <name type="scientific">Pectinatus cerevisiiphilus</name>
    <dbReference type="NCBI Taxonomy" id="86956"/>
    <lineage>
        <taxon>Bacteria</taxon>
        <taxon>Bacillati</taxon>
        <taxon>Bacillota</taxon>
        <taxon>Negativicutes</taxon>
        <taxon>Selenomonadales</taxon>
        <taxon>Selenomonadaceae</taxon>
        <taxon>Pectinatus</taxon>
    </lineage>
</organism>
<dbReference type="Gene3D" id="3.30.420.40">
    <property type="match status" value="2"/>
</dbReference>
<feature type="domain" description="Carbohydrate kinase FGGY C-terminal" evidence="5">
    <location>
        <begin position="277"/>
        <end position="474"/>
    </location>
</feature>
<name>A0A4R3KDN4_9FIRM</name>
<dbReference type="OrthoDB" id="9760563at2"/>
<sequence length="549" mass="60200">MNLIETSQAIKEGRTSLGLELGSTQIKSVLITDDFETIASGSYVWENQYKDGIWTYPLEQVWDGIRESYKHLAADVFSKYHQPLVKIGAIGVSAMMHGYLTFSKNGKLLTPFRTWRNNMTEAATDELTELFGFNIPQRWCIAHLYQAILNNEEHVAKIDFMTTLAGYVHWQLSGEKVIGIGDASGAFPIDEQAGNYNAEFMNLFSNMEKVKPYPWDIRAILPKVLKAGQPAGTLTKEGAAMLDAKGILASGSIMAPPEGDAGTGMVATNSVRKRTGNVSVGTSAFSMVVLDKPLRKVHRDIDVVMTPDGSPVAMVHTNNCSSDINAWAEIFKQFAGRLGIDLQPDKLYEALFLVAVKAEPDAGGLVNYSYLSGENITKMPSGRPLFVRTANCKFNLDNFVLSQLYAAFAPLKIGMDILMNEEHIETEVLIAQGGLFKTPVIAQQILANALNTPITVMKTASQGGPWGMAVLAAYVREKDSGLSLDDFLDQKVFEKPETLTLNPEPIGVEGCEKYIKLYQSGLPVEKTAIDMLVEKNSNGRFLGGYLNGI</sequence>
<evidence type="ECO:0000259" key="5">
    <source>
        <dbReference type="Pfam" id="PF02782"/>
    </source>
</evidence>
<keyword evidence="3 6" id="KW-0418">Kinase</keyword>
<evidence type="ECO:0000256" key="1">
    <source>
        <dbReference type="ARBA" id="ARBA00009156"/>
    </source>
</evidence>
<dbReference type="InterPro" id="IPR018484">
    <property type="entry name" value="FGGY_N"/>
</dbReference>
<accession>A0A4R3KDN4</accession>
<dbReference type="GO" id="GO:0005975">
    <property type="term" value="P:carbohydrate metabolic process"/>
    <property type="evidence" value="ECO:0007669"/>
    <property type="project" value="InterPro"/>
</dbReference>
<evidence type="ECO:0000313" key="7">
    <source>
        <dbReference type="Proteomes" id="UP000295188"/>
    </source>
</evidence>
<comment type="similarity">
    <text evidence="1">Belongs to the FGGY kinase family.</text>
</comment>
<dbReference type="AlphaFoldDB" id="A0A4R3KDN4"/>
<keyword evidence="7" id="KW-1185">Reference proteome</keyword>
<evidence type="ECO:0000256" key="2">
    <source>
        <dbReference type="ARBA" id="ARBA00022679"/>
    </source>
</evidence>
<evidence type="ECO:0000256" key="3">
    <source>
        <dbReference type="ARBA" id="ARBA00022777"/>
    </source>
</evidence>
<protein>
    <submittedName>
        <fullName evidence="6">L-ribulokinase</fullName>
    </submittedName>
</protein>
<dbReference type="Pfam" id="PF00370">
    <property type="entry name" value="FGGY_N"/>
    <property type="match status" value="1"/>
</dbReference>
<feature type="domain" description="Carbohydrate kinase FGGY N-terminal" evidence="4">
    <location>
        <begin position="17"/>
        <end position="243"/>
    </location>
</feature>
<dbReference type="RefSeq" id="WP_132547092.1">
    <property type="nucleotide sequence ID" value="NZ_SMAA01000002.1"/>
</dbReference>
<reference evidence="6 7" key="1">
    <citation type="submission" date="2019-03" db="EMBL/GenBank/DDBJ databases">
        <title>Genomic Encyclopedia of Type Strains, Phase IV (KMG-IV): sequencing the most valuable type-strain genomes for metagenomic binning, comparative biology and taxonomic classification.</title>
        <authorList>
            <person name="Goeker M."/>
        </authorList>
    </citation>
    <scope>NUCLEOTIDE SEQUENCE [LARGE SCALE GENOMIC DNA]</scope>
    <source>
        <strain evidence="6 7">DSM 20467</strain>
    </source>
</reference>
<comment type="caution">
    <text evidence="6">The sequence shown here is derived from an EMBL/GenBank/DDBJ whole genome shotgun (WGS) entry which is preliminary data.</text>
</comment>
<evidence type="ECO:0000313" key="6">
    <source>
        <dbReference type="EMBL" id="TCS81307.1"/>
    </source>
</evidence>
<dbReference type="EMBL" id="SMAA01000002">
    <property type="protein sequence ID" value="TCS81307.1"/>
    <property type="molecule type" value="Genomic_DNA"/>
</dbReference>